<evidence type="ECO:0000313" key="3">
    <source>
        <dbReference type="Proteomes" id="UP000292564"/>
    </source>
</evidence>
<evidence type="ECO:0000259" key="1">
    <source>
        <dbReference type="SMART" id="SM00858"/>
    </source>
</evidence>
<feature type="domain" description="SAF" evidence="1">
    <location>
        <begin position="19"/>
        <end position="82"/>
    </location>
</feature>
<protein>
    <submittedName>
        <fullName evidence="2">SAF domain-containing protein</fullName>
    </submittedName>
</protein>
<dbReference type="AlphaFoldDB" id="A0A4Q7ZK39"/>
<keyword evidence="3" id="KW-1185">Reference proteome</keyword>
<reference evidence="2 3" key="1">
    <citation type="submission" date="2019-02" db="EMBL/GenBank/DDBJ databases">
        <title>Sequencing the genomes of 1000 actinobacteria strains.</title>
        <authorList>
            <person name="Klenk H.-P."/>
        </authorList>
    </citation>
    <scope>NUCLEOTIDE SEQUENCE [LARGE SCALE GENOMIC DNA]</scope>
    <source>
        <strain evidence="2 3">DSM 45162</strain>
    </source>
</reference>
<comment type="caution">
    <text evidence="2">The sequence shown here is derived from an EMBL/GenBank/DDBJ whole genome shotgun (WGS) entry which is preliminary data.</text>
</comment>
<evidence type="ECO:0000313" key="2">
    <source>
        <dbReference type="EMBL" id="RZU51280.1"/>
    </source>
</evidence>
<organism evidence="2 3">
    <name type="scientific">Krasilnikovia cinnamomea</name>
    <dbReference type="NCBI Taxonomy" id="349313"/>
    <lineage>
        <taxon>Bacteria</taxon>
        <taxon>Bacillati</taxon>
        <taxon>Actinomycetota</taxon>
        <taxon>Actinomycetes</taxon>
        <taxon>Micromonosporales</taxon>
        <taxon>Micromonosporaceae</taxon>
        <taxon>Krasilnikovia</taxon>
    </lineage>
</organism>
<dbReference type="SMART" id="SM00858">
    <property type="entry name" value="SAF"/>
    <property type="match status" value="1"/>
</dbReference>
<dbReference type="Pfam" id="PF08666">
    <property type="entry name" value="SAF"/>
    <property type="match status" value="1"/>
</dbReference>
<dbReference type="InterPro" id="IPR013974">
    <property type="entry name" value="SAF"/>
</dbReference>
<dbReference type="EMBL" id="SHKY01000001">
    <property type="protein sequence ID" value="RZU51280.1"/>
    <property type="molecule type" value="Genomic_DNA"/>
</dbReference>
<dbReference type="Proteomes" id="UP000292564">
    <property type="component" value="Unassembled WGS sequence"/>
</dbReference>
<sequence>MIATVVVFWQVDLRQHADEAFLSTARPIAAGKPITDSDLTVVRVANTSGLALIAASSRSQVVGRTAAAPIPQGVLLTAAQVGPAAWPPSGQAVIALAVKPGRAPAELTAGATVVVLVVPSNAGQNTASGNGAAKNTDGTRRAVATVVSVSTGADQVGTRLVTLLLAADSAETIASASGDASLVQIGAPR</sequence>
<proteinExistence type="predicted"/>
<gene>
    <name evidence="2" type="ORF">EV385_3090</name>
</gene>
<name>A0A4Q7ZK39_9ACTN</name>
<accession>A0A4Q7ZK39</accession>
<dbReference type="CDD" id="cd11614">
    <property type="entry name" value="SAF_CpaB_FlgA_like"/>
    <property type="match status" value="1"/>
</dbReference>